<evidence type="ECO:0000313" key="5">
    <source>
        <dbReference type="EMBL" id="OMJ91296.1"/>
    </source>
</evidence>
<evidence type="ECO:0000259" key="4">
    <source>
        <dbReference type="PROSITE" id="PS50222"/>
    </source>
</evidence>
<feature type="compositionally biased region" description="Basic and acidic residues" evidence="3">
    <location>
        <begin position="1795"/>
        <end position="1806"/>
    </location>
</feature>
<feature type="domain" description="EF-hand" evidence="4">
    <location>
        <begin position="628"/>
        <end position="663"/>
    </location>
</feature>
<feature type="compositionally biased region" description="Basic and acidic residues" evidence="3">
    <location>
        <begin position="1244"/>
        <end position="1257"/>
    </location>
</feature>
<feature type="compositionally biased region" description="Basic and acidic residues" evidence="3">
    <location>
        <begin position="1743"/>
        <end position="1755"/>
    </location>
</feature>
<feature type="compositionally biased region" description="Basic and acidic residues" evidence="3">
    <location>
        <begin position="1659"/>
        <end position="1676"/>
    </location>
</feature>
<feature type="region of interest" description="Disordered" evidence="3">
    <location>
        <begin position="1895"/>
        <end position="1917"/>
    </location>
</feature>
<evidence type="ECO:0000256" key="3">
    <source>
        <dbReference type="SAM" id="MobiDB-lite"/>
    </source>
</evidence>
<feature type="region of interest" description="Disordered" evidence="3">
    <location>
        <begin position="1029"/>
        <end position="1405"/>
    </location>
</feature>
<feature type="coiled-coil region" evidence="2">
    <location>
        <begin position="126"/>
        <end position="185"/>
    </location>
</feature>
<feature type="compositionally biased region" description="Basic and acidic residues" evidence="3">
    <location>
        <begin position="1105"/>
        <end position="1121"/>
    </location>
</feature>
<protein>
    <recommendedName>
        <fullName evidence="4">EF-hand domain-containing protein</fullName>
    </recommendedName>
</protein>
<keyword evidence="2" id="KW-0175">Coiled coil</keyword>
<feature type="compositionally biased region" description="Basic and acidic residues" evidence="3">
    <location>
        <begin position="1029"/>
        <end position="1050"/>
    </location>
</feature>
<evidence type="ECO:0000256" key="1">
    <source>
        <dbReference type="ARBA" id="ARBA00022837"/>
    </source>
</evidence>
<feature type="compositionally biased region" description="Low complexity" evidence="3">
    <location>
        <begin position="1073"/>
        <end position="1087"/>
    </location>
</feature>
<feature type="compositionally biased region" description="Acidic residues" evidence="3">
    <location>
        <begin position="1378"/>
        <end position="1387"/>
    </location>
</feature>
<feature type="compositionally biased region" description="Basic and acidic residues" evidence="3">
    <location>
        <begin position="2071"/>
        <end position="2080"/>
    </location>
</feature>
<feature type="compositionally biased region" description="Polar residues" evidence="3">
    <location>
        <begin position="1629"/>
        <end position="1640"/>
    </location>
</feature>
<feature type="compositionally biased region" description="Basic and acidic residues" evidence="3">
    <location>
        <begin position="1716"/>
        <end position="1732"/>
    </location>
</feature>
<feature type="compositionally biased region" description="Basic and acidic residues" evidence="3">
    <location>
        <begin position="1277"/>
        <end position="1308"/>
    </location>
</feature>
<feature type="compositionally biased region" description="Basic and acidic residues" evidence="3">
    <location>
        <begin position="1204"/>
        <end position="1234"/>
    </location>
</feature>
<dbReference type="InterPro" id="IPR002048">
    <property type="entry name" value="EF_hand_dom"/>
</dbReference>
<dbReference type="GO" id="GO:0005509">
    <property type="term" value="F:calcium ion binding"/>
    <property type="evidence" value="ECO:0007669"/>
    <property type="project" value="InterPro"/>
</dbReference>
<feature type="region of interest" description="Disordered" evidence="3">
    <location>
        <begin position="903"/>
        <end position="933"/>
    </location>
</feature>
<feature type="region of interest" description="Disordered" evidence="3">
    <location>
        <begin position="2071"/>
        <end position="2095"/>
    </location>
</feature>
<feature type="region of interest" description="Disordered" evidence="3">
    <location>
        <begin position="1439"/>
        <end position="1806"/>
    </location>
</feature>
<keyword evidence="6" id="KW-1185">Reference proteome</keyword>
<sequence>MSYPPMRLEERSPKTDQDDEISLRATDEKAFDKIRHFSQHSRPLSAKVIEKRKSVSPKRKQARPISAKRSIINAAPKILDQETQLLSRIRPTNIQIDKERLYDENMALKIENNTFRAENIKIKTRLSQIEKDNTKKNELIKELSNKEKSPTHINIRIVGSLKQTIKDLKSELKKKDEEIQKFRKSMKITKIGELEVEIKTYVDECVRLRQGMEDLIRKKAQEFSVFSSPEEFKLKDSIIIGLRKEKNDLASSLSLLQEENYKYKERLLDFERTRKRPGKKEANTGLKTEIQRLKAIIDENTKDYKDKEISYMNEITQHKKDYEKMKTKFLNEEMKNKELNLSIEKLKNDIQNIKTPIVKTPIIPITPEQNIKPLASSDLYNKINKIVTMKKIRLTDFIKLIDKNCSGYCEIEDFIKVFKDFGQEILKNDIEGVCFLHNGKKVVFLKMVEEGYENMEFNQEENYDDEGFEDEKAQEKLLFVKEIENIPNFSLENTLGEKMVKLVSFDDVSGYFKHVAYSMQLNRLPKDELCKLLFDVNFPSYKKLSKEELAKCFKNPPFVFAQKYNIESFCLFLIQPEEEFIEENKLPQLSATMTYILKKLNDNLPEWNIFTAEEENQFDELLYQLIQEHKNALKSNCKVFDKDKKKIIPFNDFITALKNTNISLEARPLDYLLLLFYSHENEIDSVPYKNFIEAYCEPSSAHIQAEADYEKLEAIKQGLFLIAQAMIKSKITVKEAFQNDHGLIYPENFISGLEYLGLKYIENEIVLLILEELQYEKESKNCILLEEFEKIMESLGVGYKKPKRSIRSISSKESSKKKIPELENYDYSEELPEKYGISEVSPFESGSNIDPQRSFTKLELERVNDKSSSVCTESVEKLGFYEKSVATEDREVRISDLNKDITSSKNEITDEGVKEEGKNQDDEKSDRIFKEDEDENFDYSNDFEKKNNKKIEKARESSELLIIVDKSKEKHEFNMGLNEGKERKIKLESIGFSEKSAESSKRLSRNSSDKEIFKQKSIKIDDFVDKSEKSLISEKNSEKDLSSYREKDNKNIYSVDRMSYKDSQNYSEDSDNSSKNKGSHKSNISKSSSEKDDKKSLKFNNSSKLSEKSSEKSVSYREPLLKESMNSSLYSSQKEFQQSEDIKHKDFTAYSQKSEKDIKLSEMPSEKSLKLSSKLSEKSLKLSENPSEKSLKSYNKNINSTENLSDRSSKLNKNPSDKSIKLSEKSKKISEKSSQKSLGSSRQSIEEFLKNGKKSSEKIPILSKSSSQQSSKSIEISNDKHIENIPKSPEKSSESSRKSSKKSSSDNFKRKKSSKSSSSSSDKSSRKSSKKKSSESDSEKGAEEKNIGKEIIKNKGNENFVKSFEFSEESQGEKYEGDYDDNFDDSEKENTERKEETLEYEESKNENIPLNQMIFEVVQPEKPLFFEVDKINKNEEVKTNNFGENRFDSVRKNTENDDKLSDKSEDYTHHKIFDKPDETAYKNTDKESMSSKKASEEFRNYDGNTEKNEEILEKNSINSEKLNRHEDINTKNYEKNIEKSDENLEKSSEYSEASFENPENLSKSSQKSFDDFGRHDEITENNSKLYHEEETKKVENLNLPIADENHESSDYHLEKKYDNPNHYSDSEASDNQTNKITKNLENIEKLNESTGKVSINSEKQSKNSESQSEHIEKFSKTIENYEESSESKSEKSEKQLASPEKPEENISENKNFQDNLYKEINKLEKSSDDHSSSHSKKSSKSSIKHESSSSEKETPNDFYEESDNPKPLKINENLSKLSNNFEDSSENPHITNAEIKQEIEEDKYSDFEEKTSVFECIEDSMAEKRSDHEDKYITIPEQTYEESYNFSSENLSQKCHQSDNPVNTINDNEIKAENSPRNPNINQALIENLVIAEEDKDPQEIRETYEEPENVSSREEIMTISSSENPIEVSDNHELSEQIFSLSSIPKFGLEGKFSKLSDFEENLIEEKEEFLNLKDHNHVKGSGLSAEAKEHKGKLEDLEYYDEKFESGSEKSSRLIENPQRYTSEEVPMHDSKILDVSESNENKAHINPLLKSFAVKTIIEEIEKTDEKFESGSEKSSRLIENPQRYSSEEITTHDSKIAQVSESNENKAHINPLLKSFAVKTIIQETNKELEKFESNSEKSSRLNENPQSYPNEEVPIHDSKISQVSDIDTDKGHINPLLKSFAVKTIIQEANKELEKNDPATIVIENEIEN</sequence>
<dbReference type="SUPFAM" id="SSF47473">
    <property type="entry name" value="EF-hand"/>
    <property type="match status" value="1"/>
</dbReference>
<dbReference type="PROSITE" id="PS00018">
    <property type="entry name" value="EF_HAND_1"/>
    <property type="match status" value="1"/>
</dbReference>
<organism evidence="5 6">
    <name type="scientific">Stentor coeruleus</name>
    <dbReference type="NCBI Taxonomy" id="5963"/>
    <lineage>
        <taxon>Eukaryota</taxon>
        <taxon>Sar</taxon>
        <taxon>Alveolata</taxon>
        <taxon>Ciliophora</taxon>
        <taxon>Postciliodesmatophora</taxon>
        <taxon>Heterotrichea</taxon>
        <taxon>Heterotrichida</taxon>
        <taxon>Stentoridae</taxon>
        <taxon>Stentor</taxon>
    </lineage>
</organism>
<proteinExistence type="predicted"/>
<evidence type="ECO:0000256" key="2">
    <source>
        <dbReference type="SAM" id="Coils"/>
    </source>
</evidence>
<feature type="compositionally biased region" description="Basic and acidic residues" evidence="3">
    <location>
        <begin position="2134"/>
        <end position="2145"/>
    </location>
</feature>
<dbReference type="InterPro" id="IPR011992">
    <property type="entry name" value="EF-hand-dom_pair"/>
</dbReference>
<dbReference type="InterPro" id="IPR018247">
    <property type="entry name" value="EF_Hand_1_Ca_BS"/>
</dbReference>
<feature type="compositionally biased region" description="Basic and acidic residues" evidence="3">
    <location>
        <begin position="1445"/>
        <end position="1513"/>
    </location>
</feature>
<dbReference type="Proteomes" id="UP000187209">
    <property type="component" value="Unassembled WGS sequence"/>
</dbReference>
<feature type="compositionally biased region" description="Basic and acidic residues" evidence="3">
    <location>
        <begin position="1685"/>
        <end position="1704"/>
    </location>
</feature>
<feature type="compositionally biased region" description="Basic and acidic residues" evidence="3">
    <location>
        <begin position="1585"/>
        <end position="1595"/>
    </location>
</feature>
<feature type="region of interest" description="Disordered" evidence="3">
    <location>
        <begin position="2134"/>
        <end position="2158"/>
    </location>
</feature>
<reference evidence="5 6" key="1">
    <citation type="submission" date="2016-11" db="EMBL/GenBank/DDBJ databases">
        <title>The macronuclear genome of Stentor coeruleus: a giant cell with tiny introns.</title>
        <authorList>
            <person name="Slabodnick M."/>
            <person name="Ruby J.G."/>
            <person name="Reiff S.B."/>
            <person name="Swart E.C."/>
            <person name="Gosai S."/>
            <person name="Prabakaran S."/>
            <person name="Witkowska E."/>
            <person name="Larue G.E."/>
            <person name="Fisher S."/>
            <person name="Freeman R.M."/>
            <person name="Gunawardena J."/>
            <person name="Chu W."/>
            <person name="Stover N.A."/>
            <person name="Gregory B.D."/>
            <person name="Nowacki M."/>
            <person name="Derisi J."/>
            <person name="Roy S.W."/>
            <person name="Marshall W.F."/>
            <person name="Sood P."/>
        </authorList>
    </citation>
    <scope>NUCLEOTIDE SEQUENCE [LARGE SCALE GENOMIC DNA]</scope>
    <source>
        <strain evidence="5">WM001</strain>
    </source>
</reference>
<accession>A0A1R2CQL4</accession>
<feature type="domain" description="EF-hand" evidence="4">
    <location>
        <begin position="389"/>
        <end position="424"/>
    </location>
</feature>
<feature type="compositionally biased region" description="Basic and acidic residues" evidence="3">
    <location>
        <begin position="1568"/>
        <end position="1578"/>
    </location>
</feature>
<dbReference type="SMART" id="SM00054">
    <property type="entry name" value="EFh"/>
    <property type="match status" value="2"/>
</dbReference>
<feature type="compositionally biased region" description="Basic and acidic residues" evidence="3">
    <location>
        <begin position="1521"/>
        <end position="1549"/>
    </location>
</feature>
<feature type="compositionally biased region" description="Polar residues" evidence="3">
    <location>
        <begin position="1772"/>
        <end position="1790"/>
    </location>
</feature>
<dbReference type="PROSITE" id="PS50222">
    <property type="entry name" value="EF_HAND_2"/>
    <property type="match status" value="2"/>
</dbReference>
<name>A0A1R2CQL4_9CILI</name>
<feature type="compositionally biased region" description="Polar residues" evidence="3">
    <location>
        <begin position="1557"/>
        <end position="1567"/>
    </location>
</feature>
<feature type="compositionally biased region" description="Basic and acidic residues" evidence="3">
    <location>
        <begin position="1603"/>
        <end position="1619"/>
    </location>
</feature>
<feature type="compositionally biased region" description="Basic and acidic residues" evidence="3">
    <location>
        <begin position="1332"/>
        <end position="1356"/>
    </location>
</feature>
<keyword evidence="1" id="KW-0106">Calcium</keyword>
<feature type="compositionally biased region" description="Polar residues" evidence="3">
    <location>
        <begin position="1194"/>
        <end position="1203"/>
    </location>
</feature>
<dbReference type="OrthoDB" id="306306at2759"/>
<dbReference type="EMBL" id="MPUH01000084">
    <property type="protein sequence ID" value="OMJ91296.1"/>
    <property type="molecule type" value="Genomic_DNA"/>
</dbReference>
<evidence type="ECO:0000313" key="6">
    <source>
        <dbReference type="Proteomes" id="UP000187209"/>
    </source>
</evidence>
<feature type="compositionally biased region" description="Low complexity" evidence="3">
    <location>
        <begin position="1263"/>
        <end position="1273"/>
    </location>
</feature>
<feature type="compositionally biased region" description="Basic and acidic residues" evidence="3">
    <location>
        <begin position="907"/>
        <end position="930"/>
    </location>
</feature>
<gene>
    <name evidence="5" type="ORF">SteCoe_6188</name>
</gene>
<feature type="compositionally biased region" description="Basic and acidic residues" evidence="3">
    <location>
        <begin position="1388"/>
        <end position="1405"/>
    </location>
</feature>
<feature type="compositionally biased region" description="Polar residues" evidence="3">
    <location>
        <begin position="1124"/>
        <end position="1136"/>
    </location>
</feature>
<feature type="compositionally biased region" description="Basic and acidic residues" evidence="3">
    <location>
        <begin position="1140"/>
        <end position="1191"/>
    </location>
</feature>
<comment type="caution">
    <text evidence="5">The sequence shown here is derived from an EMBL/GenBank/DDBJ whole genome shotgun (WGS) entry which is preliminary data.</text>
</comment>
<feature type="region of interest" description="Disordered" evidence="3">
    <location>
        <begin position="1"/>
        <end position="20"/>
    </location>
</feature>
<feature type="compositionally biased region" description="Basic and acidic residues" evidence="3">
    <location>
        <begin position="7"/>
        <end position="20"/>
    </location>
</feature>